<dbReference type="Gene3D" id="1.25.40.20">
    <property type="entry name" value="Ankyrin repeat-containing domain"/>
    <property type="match status" value="1"/>
</dbReference>
<dbReference type="PANTHER" id="PTHR24198">
    <property type="entry name" value="ANKYRIN REPEAT AND PROTEIN KINASE DOMAIN-CONTAINING PROTEIN"/>
    <property type="match status" value="1"/>
</dbReference>
<evidence type="ECO:0000313" key="4">
    <source>
        <dbReference type="EMBL" id="JAS68566.1"/>
    </source>
</evidence>
<evidence type="ECO:0000256" key="1">
    <source>
        <dbReference type="ARBA" id="ARBA00022737"/>
    </source>
</evidence>
<dbReference type="Pfam" id="PF12796">
    <property type="entry name" value="Ank_2"/>
    <property type="match status" value="1"/>
</dbReference>
<accession>A0A1B6H1K0</accession>
<name>A0A1B6H1K0_9HEMI</name>
<keyword evidence="2 3" id="KW-0040">ANK repeat</keyword>
<protein>
    <submittedName>
        <fullName evidence="4">Uncharacterized protein</fullName>
    </submittedName>
</protein>
<feature type="repeat" description="ANK" evidence="3">
    <location>
        <begin position="62"/>
        <end position="94"/>
    </location>
</feature>
<dbReference type="InterPro" id="IPR036770">
    <property type="entry name" value="Ankyrin_rpt-contain_sf"/>
</dbReference>
<proteinExistence type="predicted"/>
<sequence length="118" mass="13296">IASMLGHNEILKKLIVNGANVNNHDCFGYTPLHYACRNNLLETVRILLQLGNANVQIRHLDNDWVPMHECAVNGFTDIIRMLLDFGAPLNPRTFDGLTPLDVAKQYESTQSCIEFLES</sequence>
<dbReference type="PROSITE" id="PS50088">
    <property type="entry name" value="ANK_REPEAT"/>
    <property type="match status" value="3"/>
</dbReference>
<dbReference type="InterPro" id="IPR002110">
    <property type="entry name" value="Ankyrin_rpt"/>
</dbReference>
<dbReference type="SUPFAM" id="SSF48403">
    <property type="entry name" value="Ankyrin repeat"/>
    <property type="match status" value="1"/>
</dbReference>
<feature type="repeat" description="ANK" evidence="3">
    <location>
        <begin position="1"/>
        <end position="26"/>
    </location>
</feature>
<dbReference type="PRINTS" id="PR01415">
    <property type="entry name" value="ANKYRIN"/>
</dbReference>
<dbReference type="EMBL" id="GECZ01001203">
    <property type="protein sequence ID" value="JAS68566.1"/>
    <property type="molecule type" value="Transcribed_RNA"/>
</dbReference>
<feature type="non-terminal residue" evidence="4">
    <location>
        <position position="1"/>
    </location>
</feature>
<dbReference type="SMART" id="SM00248">
    <property type="entry name" value="ANK"/>
    <property type="match status" value="2"/>
</dbReference>
<feature type="repeat" description="ANK" evidence="3">
    <location>
        <begin position="27"/>
        <end position="51"/>
    </location>
</feature>
<feature type="non-terminal residue" evidence="4">
    <location>
        <position position="118"/>
    </location>
</feature>
<gene>
    <name evidence="4" type="ORF">g.45700</name>
</gene>
<dbReference type="PROSITE" id="PS50297">
    <property type="entry name" value="ANK_REP_REGION"/>
    <property type="match status" value="1"/>
</dbReference>
<dbReference type="AlphaFoldDB" id="A0A1B6H1K0"/>
<reference evidence="4" key="1">
    <citation type="submission" date="2015-11" db="EMBL/GenBank/DDBJ databases">
        <title>De novo transcriptome assembly of four potential Pierce s Disease insect vectors from Arizona vineyards.</title>
        <authorList>
            <person name="Tassone E.E."/>
        </authorList>
    </citation>
    <scope>NUCLEOTIDE SEQUENCE</scope>
</reference>
<organism evidence="4">
    <name type="scientific">Cuerna arida</name>
    <dbReference type="NCBI Taxonomy" id="1464854"/>
    <lineage>
        <taxon>Eukaryota</taxon>
        <taxon>Metazoa</taxon>
        <taxon>Ecdysozoa</taxon>
        <taxon>Arthropoda</taxon>
        <taxon>Hexapoda</taxon>
        <taxon>Insecta</taxon>
        <taxon>Pterygota</taxon>
        <taxon>Neoptera</taxon>
        <taxon>Paraneoptera</taxon>
        <taxon>Hemiptera</taxon>
        <taxon>Auchenorrhyncha</taxon>
        <taxon>Membracoidea</taxon>
        <taxon>Cicadellidae</taxon>
        <taxon>Cicadellinae</taxon>
        <taxon>Proconiini</taxon>
        <taxon>Cuerna</taxon>
    </lineage>
</organism>
<evidence type="ECO:0000256" key="2">
    <source>
        <dbReference type="ARBA" id="ARBA00023043"/>
    </source>
</evidence>
<dbReference type="PANTHER" id="PTHR24198:SF165">
    <property type="entry name" value="ANKYRIN REPEAT-CONTAINING PROTEIN-RELATED"/>
    <property type="match status" value="1"/>
</dbReference>
<keyword evidence="1" id="KW-0677">Repeat</keyword>
<evidence type="ECO:0000256" key="3">
    <source>
        <dbReference type="PROSITE-ProRule" id="PRU00023"/>
    </source>
</evidence>